<sequence length="570" mass="63406">MAPRRSPGDSGRAPRVRAQPSFGFRFLFPCAVASLAPPPQSLAPPPTGYRICSCALRRRPPDLRFVCSAFPCAARLQIPLRSCAARPPAASPVLPPLCSLPCFPLLASPVLPRRSKQRRQQCSRQQQSEVQGMISDFGEDMHCQFLEILKILMDGFAMNTATLCRGVIDVFHEKHLDKLIDVVALSSPLKDISQSTSSVCVGTRVDEQSAKPEILSNICELLCFCVVHHPYKIKVNLLRGNSMEKILTLTCRRERFLVVSAVRFMRTVIGRNDELLFGHVIKFNLLKPIIEAFGENGDRYNMLHSGVLELLEYIRKENKSLVIHVTESFWDKLVRFEKLGSIQAFKLKYQQIMESAETKQSTGIIDMRMQTEQRGVDKEEEDYFNKGSDEEDSARWTCSPRQSMDKLAKGIEIDQIPARSKSGGLVDYDNGDDEGYNPPPKKNVKADEDDEALIVKRSAVDDKQTRGNSPKKPKLEPRIICSKIVPLANVTGMPSDLADKQYSLSPASSMKSSEGNVDVGEEDPGSQSLQHALESLDSTHQNGDDCSKDPGNLSPEMAVHTTKSTDCLIL</sequence>
<feature type="compositionally biased region" description="Basic and acidic residues" evidence="1">
    <location>
        <begin position="372"/>
        <end position="388"/>
    </location>
</feature>
<dbReference type="AlphaFoldDB" id="A0A8J5W8L2"/>
<proteinExistence type="predicted"/>
<keyword evidence="4" id="KW-1185">Reference proteome</keyword>
<dbReference type="PANTHER" id="PTHR23318:SF20">
    <property type="entry name" value="SERINE_THREONINE-PROTEIN PHOSPHATASE 4 REGULATORY SUBUNIT 3-LIKE CENTRAL DOMAIN-CONTAINING PROTEIN"/>
    <property type="match status" value="1"/>
</dbReference>
<feature type="domain" description="Serine/threonine-protein phosphatase 4 regulatory subunit 3-like central" evidence="2">
    <location>
        <begin position="130"/>
        <end position="351"/>
    </location>
</feature>
<feature type="compositionally biased region" description="Polar residues" evidence="1">
    <location>
        <begin position="525"/>
        <end position="541"/>
    </location>
</feature>
<organism evidence="3 4">
    <name type="scientific">Zizania palustris</name>
    <name type="common">Northern wild rice</name>
    <dbReference type="NCBI Taxonomy" id="103762"/>
    <lineage>
        <taxon>Eukaryota</taxon>
        <taxon>Viridiplantae</taxon>
        <taxon>Streptophyta</taxon>
        <taxon>Embryophyta</taxon>
        <taxon>Tracheophyta</taxon>
        <taxon>Spermatophyta</taxon>
        <taxon>Magnoliopsida</taxon>
        <taxon>Liliopsida</taxon>
        <taxon>Poales</taxon>
        <taxon>Poaceae</taxon>
        <taxon>BOP clade</taxon>
        <taxon>Oryzoideae</taxon>
        <taxon>Oryzeae</taxon>
        <taxon>Zizaniinae</taxon>
        <taxon>Zizania</taxon>
    </lineage>
</organism>
<evidence type="ECO:0000259" key="2">
    <source>
        <dbReference type="Pfam" id="PF04802"/>
    </source>
</evidence>
<evidence type="ECO:0000256" key="1">
    <source>
        <dbReference type="SAM" id="MobiDB-lite"/>
    </source>
</evidence>
<feature type="region of interest" description="Disordered" evidence="1">
    <location>
        <begin position="499"/>
        <end position="565"/>
    </location>
</feature>
<evidence type="ECO:0000313" key="3">
    <source>
        <dbReference type="EMBL" id="KAG8084770.1"/>
    </source>
</evidence>
<dbReference type="Pfam" id="PF04802">
    <property type="entry name" value="PP4R3"/>
    <property type="match status" value="1"/>
</dbReference>
<evidence type="ECO:0000313" key="4">
    <source>
        <dbReference type="Proteomes" id="UP000729402"/>
    </source>
</evidence>
<gene>
    <name evidence="3" type="ORF">GUJ93_ZPchr0010g9553</name>
</gene>
<feature type="compositionally biased region" description="Polar residues" evidence="1">
    <location>
        <begin position="502"/>
        <end position="515"/>
    </location>
</feature>
<accession>A0A8J5W8L2</accession>
<protein>
    <recommendedName>
        <fullName evidence="2">Serine/threonine-protein phosphatase 4 regulatory subunit 3-like central domain-containing protein</fullName>
    </recommendedName>
</protein>
<dbReference type="GO" id="GO:0030289">
    <property type="term" value="C:protein phosphatase 4 complex"/>
    <property type="evidence" value="ECO:0007669"/>
    <property type="project" value="TreeGrafter"/>
</dbReference>
<dbReference type="GO" id="GO:0072542">
    <property type="term" value="F:protein phosphatase activator activity"/>
    <property type="evidence" value="ECO:0007669"/>
    <property type="project" value="TreeGrafter"/>
</dbReference>
<dbReference type="Proteomes" id="UP000729402">
    <property type="component" value="Unassembled WGS sequence"/>
</dbReference>
<dbReference type="PANTHER" id="PTHR23318">
    <property type="entry name" value="ATP SYNTHASE GAMMA-RELATED"/>
    <property type="match status" value="1"/>
</dbReference>
<feature type="region of interest" description="Disordered" evidence="1">
    <location>
        <begin position="372"/>
        <end position="400"/>
    </location>
</feature>
<reference evidence="3" key="2">
    <citation type="submission" date="2021-02" db="EMBL/GenBank/DDBJ databases">
        <authorList>
            <person name="Kimball J.A."/>
            <person name="Haas M.W."/>
            <person name="Macchietto M."/>
            <person name="Kono T."/>
            <person name="Duquette J."/>
            <person name="Shao M."/>
        </authorList>
    </citation>
    <scope>NUCLEOTIDE SEQUENCE</scope>
    <source>
        <tissue evidence="3">Fresh leaf tissue</tissue>
    </source>
</reference>
<dbReference type="OrthoDB" id="27483at2759"/>
<comment type="caution">
    <text evidence="3">The sequence shown here is derived from an EMBL/GenBank/DDBJ whole genome shotgun (WGS) entry which is preliminary data.</text>
</comment>
<name>A0A8J5W8L2_ZIZPA</name>
<dbReference type="EMBL" id="JAAALK010000082">
    <property type="protein sequence ID" value="KAG8084770.1"/>
    <property type="molecule type" value="Genomic_DNA"/>
</dbReference>
<dbReference type="InterPro" id="IPR051137">
    <property type="entry name" value="PP4R3-like"/>
</dbReference>
<feature type="region of interest" description="Disordered" evidence="1">
    <location>
        <begin position="419"/>
        <end position="477"/>
    </location>
</feature>
<dbReference type="GO" id="GO:0005654">
    <property type="term" value="C:nucleoplasm"/>
    <property type="evidence" value="ECO:0007669"/>
    <property type="project" value="TreeGrafter"/>
</dbReference>
<dbReference type="InterPro" id="IPR006887">
    <property type="entry name" value="P4R3-like_central_dom"/>
</dbReference>
<reference evidence="3" key="1">
    <citation type="journal article" date="2021" name="bioRxiv">
        <title>Whole Genome Assembly and Annotation of Northern Wild Rice, Zizania palustris L., Supports a Whole Genome Duplication in the Zizania Genus.</title>
        <authorList>
            <person name="Haas M."/>
            <person name="Kono T."/>
            <person name="Macchietto M."/>
            <person name="Millas R."/>
            <person name="McGilp L."/>
            <person name="Shao M."/>
            <person name="Duquette J."/>
            <person name="Hirsch C.N."/>
            <person name="Kimball J."/>
        </authorList>
    </citation>
    <scope>NUCLEOTIDE SEQUENCE</scope>
    <source>
        <tissue evidence="3">Fresh leaf tissue</tissue>
    </source>
</reference>